<dbReference type="Pfam" id="PF18029">
    <property type="entry name" value="Glyoxalase_6"/>
    <property type="match status" value="1"/>
</dbReference>
<dbReference type="PANTHER" id="PTHR35908">
    <property type="entry name" value="HYPOTHETICAL FUSION PROTEIN"/>
    <property type="match status" value="1"/>
</dbReference>
<dbReference type="PANTHER" id="PTHR35908:SF1">
    <property type="entry name" value="CONSERVED PROTEIN"/>
    <property type="match status" value="1"/>
</dbReference>
<name>A0ABV8LV17_9ACTN</name>
<evidence type="ECO:0000313" key="2">
    <source>
        <dbReference type="EMBL" id="MFC4133649.1"/>
    </source>
</evidence>
<dbReference type="SUPFAM" id="SSF54593">
    <property type="entry name" value="Glyoxalase/Bleomycin resistance protein/Dihydroxybiphenyl dioxygenase"/>
    <property type="match status" value="1"/>
</dbReference>
<keyword evidence="3" id="KW-1185">Reference proteome</keyword>
<evidence type="ECO:0000313" key="3">
    <source>
        <dbReference type="Proteomes" id="UP001595816"/>
    </source>
</evidence>
<dbReference type="Gene3D" id="3.10.180.10">
    <property type="entry name" value="2,3-Dihydroxybiphenyl 1,2-Dioxygenase, domain 1"/>
    <property type="match status" value="1"/>
</dbReference>
<dbReference type="EMBL" id="JBHSAY010000013">
    <property type="protein sequence ID" value="MFC4133649.1"/>
    <property type="molecule type" value="Genomic_DNA"/>
</dbReference>
<protein>
    <submittedName>
        <fullName evidence="2">VOC family protein</fullName>
    </submittedName>
</protein>
<comment type="caution">
    <text evidence="2">The sequence shown here is derived from an EMBL/GenBank/DDBJ whole genome shotgun (WGS) entry which is preliminary data.</text>
</comment>
<reference evidence="3" key="1">
    <citation type="journal article" date="2019" name="Int. J. Syst. Evol. Microbiol.">
        <title>The Global Catalogue of Microorganisms (GCM) 10K type strain sequencing project: providing services to taxonomists for standard genome sequencing and annotation.</title>
        <authorList>
            <consortium name="The Broad Institute Genomics Platform"/>
            <consortium name="The Broad Institute Genome Sequencing Center for Infectious Disease"/>
            <person name="Wu L."/>
            <person name="Ma J."/>
        </authorList>
    </citation>
    <scope>NUCLEOTIDE SEQUENCE [LARGE SCALE GENOMIC DNA]</scope>
    <source>
        <strain evidence="3">CGMCC 4.7289</strain>
    </source>
</reference>
<proteinExistence type="predicted"/>
<sequence>MGFQLAIDCTDPDRLVPFWAAALDYRPQDPPQGHATWRDYYVSVGVPEEELGDGDCTDRLVDPAGAGPAIWFQVVPEKKTLKNRLHVDVMVGGGRSVPVAERRVRVDAKVAELVGLGATVLNRHDGEASDHYGVTMADPEGNEFCVV</sequence>
<dbReference type="InterPro" id="IPR041581">
    <property type="entry name" value="Glyoxalase_6"/>
</dbReference>
<dbReference type="Proteomes" id="UP001595816">
    <property type="component" value="Unassembled WGS sequence"/>
</dbReference>
<feature type="domain" description="Glyoxalase-like" evidence="1">
    <location>
        <begin position="4"/>
        <end position="147"/>
    </location>
</feature>
<dbReference type="InterPro" id="IPR029068">
    <property type="entry name" value="Glyas_Bleomycin-R_OHBP_Dase"/>
</dbReference>
<dbReference type="RefSeq" id="WP_253750683.1">
    <property type="nucleotide sequence ID" value="NZ_JAMZDZ010000001.1"/>
</dbReference>
<accession>A0ABV8LV17</accession>
<evidence type="ECO:0000259" key="1">
    <source>
        <dbReference type="Pfam" id="PF18029"/>
    </source>
</evidence>
<gene>
    <name evidence="2" type="ORF">ACFOZ4_23820</name>
</gene>
<organism evidence="2 3">
    <name type="scientific">Hamadaea flava</name>
    <dbReference type="NCBI Taxonomy" id="1742688"/>
    <lineage>
        <taxon>Bacteria</taxon>
        <taxon>Bacillati</taxon>
        <taxon>Actinomycetota</taxon>
        <taxon>Actinomycetes</taxon>
        <taxon>Micromonosporales</taxon>
        <taxon>Micromonosporaceae</taxon>
        <taxon>Hamadaea</taxon>
    </lineage>
</organism>